<dbReference type="Proteomes" id="UP000247612">
    <property type="component" value="Unassembled WGS sequence"/>
</dbReference>
<organism evidence="1 2">
    <name type="scientific">Dielma fastidiosa</name>
    <dbReference type="NCBI Taxonomy" id="1034346"/>
    <lineage>
        <taxon>Bacteria</taxon>
        <taxon>Bacillati</taxon>
        <taxon>Bacillota</taxon>
        <taxon>Erysipelotrichia</taxon>
        <taxon>Erysipelotrichales</taxon>
        <taxon>Erysipelotrichaceae</taxon>
        <taxon>Dielma</taxon>
    </lineage>
</organism>
<evidence type="ECO:0000313" key="1">
    <source>
        <dbReference type="EMBL" id="PXX78480.1"/>
    </source>
</evidence>
<dbReference type="RefSeq" id="WP_022939310.1">
    <property type="nucleotide sequence ID" value="NZ_CABKRQ010000008.1"/>
</dbReference>
<gene>
    <name evidence="1" type="ORF">DES51_10720</name>
</gene>
<name>A0A318KLU9_9FIRM</name>
<evidence type="ECO:0000313" key="2">
    <source>
        <dbReference type="Proteomes" id="UP000247612"/>
    </source>
</evidence>
<dbReference type="EMBL" id="QJKH01000007">
    <property type="protein sequence ID" value="PXX78480.1"/>
    <property type="molecule type" value="Genomic_DNA"/>
</dbReference>
<sequence>MTTYEMLEKHINSKKRDGVFDDLMKDTLKHKLDIFLLFNRISESQYNILMKQME</sequence>
<comment type="caution">
    <text evidence="1">The sequence shown here is derived from an EMBL/GenBank/DDBJ whole genome shotgun (WGS) entry which is preliminary data.</text>
</comment>
<protein>
    <submittedName>
        <fullName evidence="1">Uncharacterized protein</fullName>
    </submittedName>
</protein>
<keyword evidence="2" id="KW-1185">Reference proteome</keyword>
<dbReference type="AlphaFoldDB" id="A0A318KLU9"/>
<dbReference type="STRING" id="1034346.GCA_000313565_03033"/>
<reference evidence="1 2" key="1">
    <citation type="submission" date="2018-05" db="EMBL/GenBank/DDBJ databases">
        <title>Genomic Encyclopedia of Type Strains, Phase IV (KMG-IV): sequencing the most valuable type-strain genomes for metagenomic binning, comparative biology and taxonomic classification.</title>
        <authorList>
            <person name="Goeker M."/>
        </authorList>
    </citation>
    <scope>NUCLEOTIDE SEQUENCE [LARGE SCALE GENOMIC DNA]</scope>
    <source>
        <strain evidence="1 2">JC118</strain>
    </source>
</reference>
<accession>A0A318KLU9</accession>
<proteinExistence type="predicted"/>